<proteinExistence type="predicted"/>
<dbReference type="SUPFAM" id="SSF53098">
    <property type="entry name" value="Ribonuclease H-like"/>
    <property type="match status" value="1"/>
</dbReference>
<reference evidence="2 3" key="1">
    <citation type="submission" date="2021-03" db="EMBL/GenBank/DDBJ databases">
        <authorList>
            <person name="King G.J."/>
            <person name="Bancroft I."/>
            <person name="Baten A."/>
            <person name="Bloomfield J."/>
            <person name="Borpatragohain P."/>
            <person name="He Z."/>
            <person name="Irish N."/>
            <person name="Irwin J."/>
            <person name="Liu K."/>
            <person name="Mauleon R.P."/>
            <person name="Moore J."/>
            <person name="Morris R."/>
            <person name="Ostergaard L."/>
            <person name="Wang B."/>
            <person name="Wells R."/>
        </authorList>
    </citation>
    <scope>NUCLEOTIDE SEQUENCE [LARGE SCALE GENOMIC DNA]</scope>
    <source>
        <strain evidence="2">R-o-18</strain>
        <tissue evidence="2">Leaf</tissue>
    </source>
</reference>
<dbReference type="PANTHER" id="PTHR47074:SF49">
    <property type="entry name" value="POLYNUCLEOTIDYL TRANSFERASE, RIBONUCLEASE H-LIKE SUPERFAMILY PROTEIN"/>
    <property type="match status" value="1"/>
</dbReference>
<accession>A0ABQ7LZZ9</accession>
<gene>
    <name evidence="2" type="primary">A06p003120.1_BraROA</name>
    <name evidence="2" type="ORF">IGI04_022093</name>
</gene>
<name>A0ABQ7LZZ9_BRACM</name>
<evidence type="ECO:0000259" key="1">
    <source>
        <dbReference type="Pfam" id="PF13456"/>
    </source>
</evidence>
<sequence length="166" mass="18530">MSTGFRVFNVKFQTYNLFHPKLPTYTPHGYEDTCHVDAAWKRETGTCGVGGIFRGPNCTSLPTIRYHRRYTSSALIAEALAVRSAVMMAASSNIQSLTVFSDSSVLISLLKTKESRPALYGIMFDIYHLCRLFDTISFCYVPRLQNTEADEVAKSALLCADVPPME</sequence>
<dbReference type="Pfam" id="PF13456">
    <property type="entry name" value="RVT_3"/>
    <property type="match status" value="1"/>
</dbReference>
<evidence type="ECO:0000313" key="2">
    <source>
        <dbReference type="EMBL" id="KAG5392130.1"/>
    </source>
</evidence>
<dbReference type="InterPro" id="IPR012337">
    <property type="entry name" value="RNaseH-like_sf"/>
</dbReference>
<organism evidence="2 3">
    <name type="scientific">Brassica rapa subsp. trilocularis</name>
    <dbReference type="NCBI Taxonomy" id="1813537"/>
    <lineage>
        <taxon>Eukaryota</taxon>
        <taxon>Viridiplantae</taxon>
        <taxon>Streptophyta</taxon>
        <taxon>Embryophyta</taxon>
        <taxon>Tracheophyta</taxon>
        <taxon>Spermatophyta</taxon>
        <taxon>Magnoliopsida</taxon>
        <taxon>eudicotyledons</taxon>
        <taxon>Gunneridae</taxon>
        <taxon>Pentapetalae</taxon>
        <taxon>rosids</taxon>
        <taxon>malvids</taxon>
        <taxon>Brassicales</taxon>
        <taxon>Brassicaceae</taxon>
        <taxon>Brassiceae</taxon>
        <taxon>Brassica</taxon>
    </lineage>
</organism>
<dbReference type="Gene3D" id="3.30.420.10">
    <property type="entry name" value="Ribonuclease H-like superfamily/Ribonuclease H"/>
    <property type="match status" value="1"/>
</dbReference>
<dbReference type="InterPro" id="IPR044730">
    <property type="entry name" value="RNase_H-like_dom_plant"/>
</dbReference>
<dbReference type="InterPro" id="IPR036397">
    <property type="entry name" value="RNaseH_sf"/>
</dbReference>
<comment type="caution">
    <text evidence="2">The sequence shown here is derived from an EMBL/GenBank/DDBJ whole genome shotgun (WGS) entry which is preliminary data.</text>
</comment>
<protein>
    <recommendedName>
        <fullName evidence="1">RNase H type-1 domain-containing protein</fullName>
    </recommendedName>
</protein>
<keyword evidence="3" id="KW-1185">Reference proteome</keyword>
<evidence type="ECO:0000313" key="3">
    <source>
        <dbReference type="Proteomes" id="UP000823674"/>
    </source>
</evidence>
<dbReference type="InterPro" id="IPR052929">
    <property type="entry name" value="RNase_H-like_EbsB-rel"/>
</dbReference>
<feature type="domain" description="RNase H type-1" evidence="1">
    <location>
        <begin position="36"/>
        <end position="156"/>
    </location>
</feature>
<dbReference type="Proteomes" id="UP000823674">
    <property type="component" value="Chromosome A06"/>
</dbReference>
<dbReference type="InterPro" id="IPR002156">
    <property type="entry name" value="RNaseH_domain"/>
</dbReference>
<dbReference type="EMBL" id="JADBGQ010000006">
    <property type="protein sequence ID" value="KAG5392130.1"/>
    <property type="molecule type" value="Genomic_DNA"/>
</dbReference>
<dbReference type="CDD" id="cd06222">
    <property type="entry name" value="RNase_H_like"/>
    <property type="match status" value="1"/>
</dbReference>
<dbReference type="PANTHER" id="PTHR47074">
    <property type="entry name" value="BNAC02G40300D PROTEIN"/>
    <property type="match status" value="1"/>
</dbReference>